<feature type="transmembrane region" description="Helical" evidence="1">
    <location>
        <begin position="75"/>
        <end position="95"/>
    </location>
</feature>
<reference evidence="2" key="1">
    <citation type="submission" date="2012-11" db="EMBL/GenBank/DDBJ databases">
        <title>Dependencies among metagenomic species, viruses, plasmids and units of genetic variation.</title>
        <authorList>
            <person name="Nielsen H.B."/>
            <person name="Almeida M."/>
            <person name="Juncker A.S."/>
            <person name="Rasmussen S."/>
            <person name="Li J."/>
            <person name="Sunagawa S."/>
            <person name="Plichta D."/>
            <person name="Gautier L."/>
            <person name="Le Chatelier E."/>
            <person name="Peletier E."/>
            <person name="Bonde I."/>
            <person name="Nielsen T."/>
            <person name="Manichanh C."/>
            <person name="Arumugam M."/>
            <person name="Batto J."/>
            <person name="Santos M.B.Q.D."/>
            <person name="Blom N."/>
            <person name="Borruel N."/>
            <person name="Burgdorf K.S."/>
            <person name="Boumezbeur F."/>
            <person name="Casellas F."/>
            <person name="Dore J."/>
            <person name="Guarner F."/>
            <person name="Hansen T."/>
            <person name="Hildebrand F."/>
            <person name="Kaas R.S."/>
            <person name="Kennedy S."/>
            <person name="Kristiansen K."/>
            <person name="Kultima J.R."/>
            <person name="Leonard P."/>
            <person name="Levenez F."/>
            <person name="Lund O."/>
            <person name="Moumen B."/>
            <person name="Le Paslier D."/>
            <person name="Pons N."/>
            <person name="Pedersen O."/>
            <person name="Prifti E."/>
            <person name="Qin J."/>
            <person name="Raes J."/>
            <person name="Tap J."/>
            <person name="Tims S."/>
            <person name="Ussery D.W."/>
            <person name="Yamada T."/>
            <person name="MetaHit consortium"/>
            <person name="Renault P."/>
            <person name="Sicheritz-Ponten T."/>
            <person name="Bork P."/>
            <person name="Wang J."/>
            <person name="Brunak S."/>
            <person name="Ehrlich S.D."/>
        </authorList>
    </citation>
    <scope>NUCLEOTIDE SEQUENCE [LARGE SCALE GENOMIC DNA]</scope>
</reference>
<protein>
    <submittedName>
        <fullName evidence="2">Uncharacterized protein</fullName>
    </submittedName>
</protein>
<keyword evidence="1" id="KW-0812">Transmembrane</keyword>
<dbReference type="PANTHER" id="PTHR40115">
    <property type="entry name" value="INNER MEMBRANE PROTEIN WITH PEPSY TM HELIX"/>
    <property type="match status" value="1"/>
</dbReference>
<gene>
    <name evidence="2" type="ORF">BN536_01077</name>
</gene>
<comment type="caution">
    <text evidence="2">The sequence shown here is derived from an EMBL/GenBank/DDBJ whole genome shotgun (WGS) entry which is preliminary data.</text>
</comment>
<organism evidence="2 3">
    <name type="scientific">Phocaeicola plebeius CAG:211</name>
    <dbReference type="NCBI Taxonomy" id="1263052"/>
    <lineage>
        <taxon>Bacteria</taxon>
        <taxon>Pseudomonadati</taxon>
        <taxon>Bacteroidota</taxon>
        <taxon>Bacteroidia</taxon>
        <taxon>Bacteroidales</taxon>
        <taxon>Bacteroidaceae</taxon>
        <taxon>Phocaeicola</taxon>
    </lineage>
</organism>
<sequence length="124" mass="13996">MQAEELLAAWNREADLPPVKRVLSIDESHHRLMLEGGVGVYDAASGCVDYEVHEKRPVVYWFNRLHYNRIQGWNFMGDFFAVSLVFFAVSGLFMVKGKNGLAGRGKWLLLAGILIPLGYIWLAA</sequence>
<feature type="transmembrane region" description="Helical" evidence="1">
    <location>
        <begin position="107"/>
        <end position="123"/>
    </location>
</feature>
<dbReference type="PANTHER" id="PTHR40115:SF1">
    <property type="entry name" value="INNER MEMBRANE PROTEIN WITH PEPSY TM HELIX"/>
    <property type="match status" value="1"/>
</dbReference>
<evidence type="ECO:0000313" key="3">
    <source>
        <dbReference type="Proteomes" id="UP000018372"/>
    </source>
</evidence>
<dbReference type="Proteomes" id="UP000018372">
    <property type="component" value="Unassembled WGS sequence"/>
</dbReference>
<dbReference type="Pfam" id="PF16357">
    <property type="entry name" value="PepSY_TM_like_2"/>
    <property type="match status" value="1"/>
</dbReference>
<evidence type="ECO:0000313" key="2">
    <source>
        <dbReference type="EMBL" id="CCZ86151.1"/>
    </source>
</evidence>
<dbReference type="AlphaFoldDB" id="R5VRJ4"/>
<name>R5VRJ4_9BACT</name>
<keyword evidence="1" id="KW-1133">Transmembrane helix</keyword>
<keyword evidence="1" id="KW-0472">Membrane</keyword>
<dbReference type="InterPro" id="IPR032307">
    <property type="entry name" value="PepSY_TM-like_2"/>
</dbReference>
<dbReference type="EMBL" id="CBAT010000014">
    <property type="protein sequence ID" value="CCZ86151.1"/>
    <property type="molecule type" value="Genomic_DNA"/>
</dbReference>
<proteinExistence type="predicted"/>
<accession>R5VRJ4</accession>
<evidence type="ECO:0000256" key="1">
    <source>
        <dbReference type="SAM" id="Phobius"/>
    </source>
</evidence>